<evidence type="ECO:0000313" key="3">
    <source>
        <dbReference type="Proteomes" id="UP000015453"/>
    </source>
</evidence>
<sequence>MGKHPSTTKIMRKSIFLFLRNIHLFSSSPALLAVPYSAAVLLFPPLVSSSSSSSAAVFPALRNRLDALSPPLARVLAVALVSSLFAFPLAISSLLLAKTRAVGVLKDEDGRSLPLPVLVAAQLCGSSLRWGVDAACLCALFVGSDLMDDLGFSSRGMRIPIAGVGAVLYSILMSNACIVSNLSAIVCMCSEGGVLRSILGACRVGIGGGAAIRLAMPMNVGLAGVEALFRYRVVRGYGERGGTADCSLVVEGMFIAYLYSLLLVLDTVVGFVLLKSFREGEEEEDGRLYGGVKMYGNLLLVMDEDFRPYKS</sequence>
<dbReference type="PANTHER" id="PTHR33133:SF3">
    <property type="entry name" value="TRANSMEMBRANE PROTEIN"/>
    <property type="match status" value="1"/>
</dbReference>
<organism evidence="2 3">
    <name type="scientific">Genlisea aurea</name>
    <dbReference type="NCBI Taxonomy" id="192259"/>
    <lineage>
        <taxon>Eukaryota</taxon>
        <taxon>Viridiplantae</taxon>
        <taxon>Streptophyta</taxon>
        <taxon>Embryophyta</taxon>
        <taxon>Tracheophyta</taxon>
        <taxon>Spermatophyta</taxon>
        <taxon>Magnoliopsida</taxon>
        <taxon>eudicotyledons</taxon>
        <taxon>Gunneridae</taxon>
        <taxon>Pentapetalae</taxon>
        <taxon>asterids</taxon>
        <taxon>lamiids</taxon>
        <taxon>Lamiales</taxon>
        <taxon>Lentibulariaceae</taxon>
        <taxon>Genlisea</taxon>
    </lineage>
</organism>
<name>S8CMU2_9LAMI</name>
<keyword evidence="1" id="KW-0812">Transmembrane</keyword>
<dbReference type="Proteomes" id="UP000015453">
    <property type="component" value="Unassembled WGS sequence"/>
</dbReference>
<feature type="transmembrane region" description="Helical" evidence="1">
    <location>
        <begin position="71"/>
        <end position="96"/>
    </location>
</feature>
<comment type="caution">
    <text evidence="2">The sequence shown here is derived from an EMBL/GenBank/DDBJ whole genome shotgun (WGS) entry which is preliminary data.</text>
</comment>
<feature type="transmembrane region" description="Helical" evidence="1">
    <location>
        <begin position="254"/>
        <end position="274"/>
    </location>
</feature>
<keyword evidence="1" id="KW-1133">Transmembrane helix</keyword>
<accession>S8CMU2</accession>
<feature type="transmembrane region" description="Helical" evidence="1">
    <location>
        <begin position="162"/>
        <end position="186"/>
    </location>
</feature>
<gene>
    <name evidence="2" type="ORF">M569_06284</name>
</gene>
<keyword evidence="1" id="KW-0472">Membrane</keyword>
<proteinExistence type="predicted"/>
<dbReference type="EMBL" id="AUSU01002589">
    <property type="protein sequence ID" value="EPS68484.1"/>
    <property type="molecule type" value="Genomic_DNA"/>
</dbReference>
<protein>
    <submittedName>
        <fullName evidence="2">Uncharacterized protein</fullName>
    </submittedName>
</protein>
<dbReference type="PANTHER" id="PTHR33133">
    <property type="entry name" value="OS08G0107100 PROTEIN-RELATED"/>
    <property type="match status" value="1"/>
</dbReference>
<dbReference type="OrthoDB" id="687732at2759"/>
<keyword evidence="3" id="KW-1185">Reference proteome</keyword>
<reference evidence="2 3" key="1">
    <citation type="journal article" date="2013" name="BMC Genomics">
        <title>The miniature genome of a carnivorous plant Genlisea aurea contains a low number of genes and short non-coding sequences.</title>
        <authorList>
            <person name="Leushkin E.V."/>
            <person name="Sutormin R.A."/>
            <person name="Nabieva E.R."/>
            <person name="Penin A.A."/>
            <person name="Kondrashov A.S."/>
            <person name="Logacheva M.D."/>
        </authorList>
    </citation>
    <scope>NUCLEOTIDE SEQUENCE [LARGE SCALE GENOMIC DNA]</scope>
</reference>
<evidence type="ECO:0000313" key="2">
    <source>
        <dbReference type="EMBL" id="EPS68484.1"/>
    </source>
</evidence>
<dbReference type="AlphaFoldDB" id="S8CMU2"/>
<evidence type="ECO:0000256" key="1">
    <source>
        <dbReference type="SAM" id="Phobius"/>
    </source>
</evidence>